<organism evidence="8 9">
    <name type="scientific">Thermothelomyces thermophilus (strain ATCC 42464 / BCRC 31852 / DSM 1799)</name>
    <name type="common">Sporotrichum thermophile</name>
    <dbReference type="NCBI Taxonomy" id="573729"/>
    <lineage>
        <taxon>Eukaryota</taxon>
        <taxon>Fungi</taxon>
        <taxon>Dikarya</taxon>
        <taxon>Ascomycota</taxon>
        <taxon>Pezizomycotina</taxon>
        <taxon>Sordariomycetes</taxon>
        <taxon>Sordariomycetidae</taxon>
        <taxon>Sordariales</taxon>
        <taxon>Chaetomiaceae</taxon>
        <taxon>Thermothelomyces</taxon>
    </lineage>
</organism>
<protein>
    <recommendedName>
        <fullName evidence="6">RAD52 homolog</fullName>
    </recommendedName>
</protein>
<evidence type="ECO:0000313" key="8">
    <source>
        <dbReference type="EMBL" id="AEO56987.1"/>
    </source>
</evidence>
<dbReference type="InterPro" id="IPR042525">
    <property type="entry name" value="Rad52_Rad59_Rad22_sf"/>
</dbReference>
<keyword evidence="2" id="KW-0227">DNA damage</keyword>
<keyword evidence="3" id="KW-0238">DNA-binding</keyword>
<accession>G2Q830</accession>
<dbReference type="PANTHER" id="PTHR12132:SF1">
    <property type="entry name" value="DNA REPAIR PROTEIN RAD52 HOMOLOG"/>
    <property type="match status" value="1"/>
</dbReference>
<keyword evidence="9" id="KW-1185">Reference proteome</keyword>
<dbReference type="KEGG" id="mtm:MYCTH_2302625"/>
<evidence type="ECO:0000256" key="7">
    <source>
        <dbReference type="SAM" id="MobiDB-lite"/>
    </source>
</evidence>
<proteinExistence type="inferred from homology"/>
<feature type="compositionally biased region" description="Low complexity" evidence="7">
    <location>
        <begin position="347"/>
        <end position="362"/>
    </location>
</feature>
<dbReference type="GO" id="GO:0003697">
    <property type="term" value="F:single-stranded DNA binding"/>
    <property type="evidence" value="ECO:0007669"/>
    <property type="project" value="UniProtKB-ARBA"/>
</dbReference>
<keyword evidence="5" id="KW-0234">DNA repair</keyword>
<feature type="region of interest" description="Disordered" evidence="7">
    <location>
        <begin position="386"/>
        <end position="580"/>
    </location>
</feature>
<dbReference type="PANTHER" id="PTHR12132">
    <property type="entry name" value="DNA REPAIR AND RECOMBINATION PROTEIN RAD52, RAD59"/>
    <property type="match status" value="1"/>
</dbReference>
<dbReference type="Gene3D" id="3.30.390.80">
    <property type="entry name" value="DNA repair protein Rad52/59/22"/>
    <property type="match status" value="1"/>
</dbReference>
<feature type="compositionally biased region" description="Gly residues" evidence="7">
    <location>
        <begin position="527"/>
        <end position="537"/>
    </location>
</feature>
<gene>
    <name evidence="8" type="ORF">MYCTH_2302625</name>
</gene>
<dbReference type="GO" id="GO:0006312">
    <property type="term" value="P:mitotic recombination"/>
    <property type="evidence" value="ECO:0007669"/>
    <property type="project" value="TreeGrafter"/>
</dbReference>
<feature type="compositionally biased region" description="Gly residues" evidence="7">
    <location>
        <begin position="454"/>
        <end position="474"/>
    </location>
</feature>
<dbReference type="Proteomes" id="UP000007322">
    <property type="component" value="Chromosome 2"/>
</dbReference>
<evidence type="ECO:0000313" key="9">
    <source>
        <dbReference type="Proteomes" id="UP000007322"/>
    </source>
</evidence>
<dbReference type="VEuPathDB" id="FungiDB:MYCTH_2302625"/>
<evidence type="ECO:0000256" key="4">
    <source>
        <dbReference type="ARBA" id="ARBA00023172"/>
    </source>
</evidence>
<comment type="similarity">
    <text evidence="1">Belongs to the RAD52 family.</text>
</comment>
<dbReference type="InterPro" id="IPR007232">
    <property type="entry name" value="Rad52_Rad59_Rad22"/>
</dbReference>
<feature type="compositionally biased region" description="Gly residues" evidence="7">
    <location>
        <begin position="558"/>
        <end position="570"/>
    </location>
</feature>
<dbReference type="InterPro" id="IPR041247">
    <property type="entry name" value="Rad52_fam"/>
</dbReference>
<dbReference type="STRING" id="573729.G2Q830"/>
<evidence type="ECO:0000256" key="1">
    <source>
        <dbReference type="ARBA" id="ARBA00006638"/>
    </source>
</evidence>
<dbReference type="EMBL" id="CP003003">
    <property type="protein sequence ID" value="AEO56987.1"/>
    <property type="molecule type" value="Genomic_DNA"/>
</dbReference>
<dbReference type="AlphaFoldDB" id="G2Q830"/>
<name>G2Q830_THET4</name>
<dbReference type="GO" id="GO:0045002">
    <property type="term" value="P:double-strand break repair via single-strand annealing"/>
    <property type="evidence" value="ECO:0007669"/>
    <property type="project" value="TreeGrafter"/>
</dbReference>
<dbReference type="GeneID" id="11512285"/>
<sequence>MPAPGDQHNSSANCFEPPPQRVSEWTAQEIATLQSRLDKQLGPEYISTRPGPSGQKLHYITAEKLIQLANEVFGFNGWSSAIRDIKIDYFDKDERAGKYEIGVTVIVRVTLRDGTYHEDLGFGHTENIRNKYQAFEKAKKAGTTDALKRTLRQFGSLLGNCIYDKAYLSKVTKLKPVPVRFDENALHRHPDYVAKKEPAAAGAIKEEMPAPPMRPPPLPQVEILEAFEDFLVDLDEADFNEGDPDDFDAPDWTDAELSNLHVPDNDSNEVGNAGNNVKYPAAKQLASTGSTGNRGPPNGRPPQQFNQARPAPQRNNAANQNQNQNQNQIQNQNQNQKPQIHMTPPQSSNSNSNNNNNNNNNNAGPPPGDEPVGFFSARAVKGLPEETLATGKLTPKPGQAFNPRLESPSIPRTPGIDHSTTKPLSKSGQHVPGRKSDETEAFSNNSLAANTAAPGGGGTGNAAGPGRPGLGAGPAAGPKIANVVNPQLDQTRRIGAPISSSPLGNRGQFRPLTVKRPAAGADTANGAGAGVANGNGGTTTTAGRVPLADVPSNRALGAAGGNGGGGGPGIGPEAKRQRVS</sequence>
<dbReference type="HOGENOM" id="CLU_011431_4_0_1"/>
<dbReference type="Pfam" id="PF04098">
    <property type="entry name" value="Rad52_Rad22"/>
    <property type="match status" value="1"/>
</dbReference>
<evidence type="ECO:0000256" key="6">
    <source>
        <dbReference type="ARBA" id="ARBA00077224"/>
    </source>
</evidence>
<dbReference type="FunFam" id="3.30.390.80:FF:000001">
    <property type="entry name" value="DNA repair protein RAD52 homolog"/>
    <property type="match status" value="1"/>
</dbReference>
<dbReference type="OrthoDB" id="206565at2759"/>
<dbReference type="SUPFAM" id="SSF54768">
    <property type="entry name" value="dsRNA-binding domain-like"/>
    <property type="match status" value="1"/>
</dbReference>
<dbReference type="GO" id="GO:0005634">
    <property type="term" value="C:nucleus"/>
    <property type="evidence" value="ECO:0007669"/>
    <property type="project" value="TreeGrafter"/>
</dbReference>
<keyword evidence="4" id="KW-0233">DNA recombination</keyword>
<dbReference type="GO" id="GO:0000724">
    <property type="term" value="P:double-strand break repair via homologous recombination"/>
    <property type="evidence" value="ECO:0007669"/>
    <property type="project" value="TreeGrafter"/>
</dbReference>
<feature type="region of interest" description="Disordered" evidence="7">
    <location>
        <begin position="237"/>
        <end position="374"/>
    </location>
</feature>
<evidence type="ECO:0000256" key="2">
    <source>
        <dbReference type="ARBA" id="ARBA00022763"/>
    </source>
</evidence>
<feature type="compositionally biased region" description="Low complexity" evidence="7">
    <location>
        <begin position="293"/>
        <end position="336"/>
    </location>
</feature>
<dbReference type="eggNOG" id="KOG4141">
    <property type="taxonomic scope" value="Eukaryota"/>
</dbReference>
<evidence type="ECO:0000256" key="5">
    <source>
        <dbReference type="ARBA" id="ARBA00023204"/>
    </source>
</evidence>
<reference evidence="8 9" key="1">
    <citation type="journal article" date="2011" name="Nat. Biotechnol.">
        <title>Comparative genomic analysis of the thermophilic biomass-degrading fungi Myceliophthora thermophila and Thielavia terrestris.</title>
        <authorList>
            <person name="Berka R.M."/>
            <person name="Grigoriev I.V."/>
            <person name="Otillar R."/>
            <person name="Salamov A."/>
            <person name="Grimwood J."/>
            <person name="Reid I."/>
            <person name="Ishmael N."/>
            <person name="John T."/>
            <person name="Darmond C."/>
            <person name="Moisan M.-C."/>
            <person name="Henrissat B."/>
            <person name="Coutinho P.M."/>
            <person name="Lombard V."/>
            <person name="Natvig D.O."/>
            <person name="Lindquist E."/>
            <person name="Schmutz J."/>
            <person name="Lucas S."/>
            <person name="Harris P."/>
            <person name="Powlowski J."/>
            <person name="Bellemare A."/>
            <person name="Taylor D."/>
            <person name="Butler G."/>
            <person name="de Vries R.P."/>
            <person name="Allijn I.E."/>
            <person name="van den Brink J."/>
            <person name="Ushinsky S."/>
            <person name="Storms R."/>
            <person name="Powell A.J."/>
            <person name="Paulsen I.T."/>
            <person name="Elbourne L.D.H."/>
            <person name="Baker S.E."/>
            <person name="Magnuson J."/>
            <person name="LaBoissiere S."/>
            <person name="Clutterbuck A.J."/>
            <person name="Martinez D."/>
            <person name="Wogulis M."/>
            <person name="de Leon A.L."/>
            <person name="Rey M.W."/>
            <person name="Tsang A."/>
        </authorList>
    </citation>
    <scope>NUCLEOTIDE SEQUENCE [LARGE SCALE GENOMIC DNA]</scope>
    <source>
        <strain evidence="9">ATCC 42464 / BCRC 31852 / DSM 1799</strain>
    </source>
</reference>
<dbReference type="OMA" id="NLHRHAD"/>
<dbReference type="InParanoid" id="G2Q830"/>
<evidence type="ECO:0000256" key="3">
    <source>
        <dbReference type="ARBA" id="ARBA00023125"/>
    </source>
</evidence>
<dbReference type="RefSeq" id="XP_003662232.1">
    <property type="nucleotide sequence ID" value="XM_003662184.1"/>
</dbReference>
<feature type="compositionally biased region" description="Acidic residues" evidence="7">
    <location>
        <begin position="237"/>
        <end position="254"/>
    </location>
</feature>